<reference evidence="7" key="1">
    <citation type="submission" date="2022-04" db="EMBL/GenBank/DDBJ databases">
        <title>Carnegiea gigantea Genome sequencing and assembly v2.</title>
        <authorList>
            <person name="Copetti D."/>
            <person name="Sanderson M.J."/>
            <person name="Burquez A."/>
            <person name="Wojciechowski M.F."/>
        </authorList>
    </citation>
    <scope>NUCLEOTIDE SEQUENCE</scope>
    <source>
        <strain evidence="7">SGP5-SGP5p</strain>
        <tissue evidence="7">Aerial part</tissue>
    </source>
</reference>
<dbReference type="InterPro" id="IPR001715">
    <property type="entry name" value="CH_dom"/>
</dbReference>
<dbReference type="CDD" id="cd21203">
    <property type="entry name" value="CH_AtKIN14-like"/>
    <property type="match status" value="1"/>
</dbReference>
<dbReference type="PROSITE" id="PS50021">
    <property type="entry name" value="CH"/>
    <property type="match status" value="1"/>
</dbReference>
<dbReference type="InterPro" id="IPR001752">
    <property type="entry name" value="Kinesin_motor_dom"/>
</dbReference>
<dbReference type="PRINTS" id="PR00380">
    <property type="entry name" value="KINESINHEAVY"/>
</dbReference>
<feature type="region of interest" description="Disordered" evidence="4">
    <location>
        <begin position="1034"/>
        <end position="1085"/>
    </location>
</feature>
<dbReference type="InterPro" id="IPR036872">
    <property type="entry name" value="CH_dom_sf"/>
</dbReference>
<evidence type="ECO:0000259" key="5">
    <source>
        <dbReference type="PROSITE" id="PS50021"/>
    </source>
</evidence>
<keyword evidence="3" id="KW-0547">Nucleotide-binding</keyword>
<dbReference type="InterPro" id="IPR036961">
    <property type="entry name" value="Kinesin_motor_dom_sf"/>
</dbReference>
<sequence>MNDDDAALRRYQAVHWLEHFVGPLGMPREPSEKEFISRLRNGLILCNLINKIKPGSVPKVVENYLPLQSEPVSWDSQPLPAYQYFENVRNFLVAVKGLNLPAFEASDLERENFEAGSAARVADCILALKSYHEWKEWSGGTGVYKHVTAKSPLVLHSAAKNFTWPLSTVMPQPRRRLDMSPVDDRQSLKDSLVKALTEQMVESKENMNNNFLTSLQNGNQDPVQIFHDILSRCLGEKLRNKIPASFGDQPRESRSNCLRVLQSQERDLLVSLLFTLKSTTVYRSCTTLYRGILHCKFKQCYHKNSNIKALWSQTKRDFEDLQAQLFDDLNHLDLNLLRLAFHLMLWRNPSVKRSYYDSLHHLGSLVEDMSAPALGYQKVVQENRKLYNMVQDLKGEFFSIEGINRTIRVYCRVKPILNAQIRNVIDFVGEDGSLVVFDPSEPKNNGRKAFQFNRVYSPSATQDELFKDAQPLIRSAMDGHSVCILAYGQAGSGKTHTMYGSSEASAKETGIVLFALNDLFEMANKRKDMISYEVYLQMVEICNEQLQDLLDEDSASRGELSLSDVSLHSVRSAVDAVNLVKQSRTKCSSIAMNSSHSHSVVIVHVHGKDTSGNNLHGRLHLVDLAGTGEVWSRNSENPGNGLVNQLTDKSLSCLEDVLTSLSQKNSHIPYRNCKLTYLLQDALGAHAKILMFAHVSPEGGHFAETVSTLKFAQRVSTVELGAAHLNRKNSEVLELKQEIETLKSQLAEKDVRTPQPNKQLRSPCEKAKVATERTPLPSRRLSLENGGAINIERQPKSPLKRPVLTTESAPQKSLGSTTENSITRKTDKATDAGASKSSMLEGSVPRSRRLSIENPMIVRSEKTQRMKDPKSPNEGKKGFTRPTPQRTRRLSIETPIPMKSDVESISLVGNPKNPQSSVCLNQPTFTDCATQFPSVQPPKTPEHQKTDPHDEVQTVMHSGVKVPTDSQTPATAKSTNGKGSQIRKSLRTIGKLINGSEKRYVNAEFRTFDTCSLLFLRSYNLHCEICRSQQKTESLSLKGKSVANEAKSPPTSKGRASRRQSLTGIPPSGPDRRSSLGGTPTEARK</sequence>
<dbReference type="Proteomes" id="UP001153076">
    <property type="component" value="Unassembled WGS sequence"/>
</dbReference>
<dbReference type="GO" id="GO:0007018">
    <property type="term" value="P:microtubule-based movement"/>
    <property type="evidence" value="ECO:0007669"/>
    <property type="project" value="InterPro"/>
</dbReference>
<feature type="domain" description="Calponin-homology (CH)" evidence="5">
    <location>
        <begin position="7"/>
        <end position="133"/>
    </location>
</feature>
<dbReference type="SMART" id="SM00033">
    <property type="entry name" value="CH"/>
    <property type="match status" value="1"/>
</dbReference>
<feature type="region of interest" description="Disordered" evidence="4">
    <location>
        <begin position="961"/>
        <end position="983"/>
    </location>
</feature>
<dbReference type="FunFam" id="1.10.418.10:FF:000073">
    <property type="entry name" value="Kinesin-like protein KIN-14L"/>
    <property type="match status" value="1"/>
</dbReference>
<comment type="caution">
    <text evidence="7">The sequence shown here is derived from an EMBL/GenBank/DDBJ whole genome shotgun (WGS) entry which is preliminary data.</text>
</comment>
<dbReference type="InterPro" id="IPR027417">
    <property type="entry name" value="P-loop_NTPase"/>
</dbReference>
<dbReference type="SUPFAM" id="SSF47576">
    <property type="entry name" value="Calponin-homology domain, CH-domain"/>
    <property type="match status" value="1"/>
</dbReference>
<feature type="compositionally biased region" description="Basic and acidic residues" evidence="4">
    <location>
        <begin position="859"/>
        <end position="877"/>
    </location>
</feature>
<gene>
    <name evidence="7" type="ORF">Cgig2_025906</name>
</gene>
<feature type="compositionally biased region" description="Polar residues" evidence="4">
    <location>
        <begin position="805"/>
        <end position="821"/>
    </location>
</feature>
<keyword evidence="8" id="KW-1185">Reference proteome</keyword>
<protein>
    <submittedName>
        <fullName evidence="7">Uncharacterized protein</fullName>
    </submittedName>
</protein>
<dbReference type="Pfam" id="PF00225">
    <property type="entry name" value="Kinesin"/>
    <property type="match status" value="1"/>
</dbReference>
<feature type="domain" description="Kinesin motor" evidence="6">
    <location>
        <begin position="406"/>
        <end position="718"/>
    </location>
</feature>
<evidence type="ECO:0000256" key="3">
    <source>
        <dbReference type="PROSITE-ProRule" id="PRU00283"/>
    </source>
</evidence>
<keyword evidence="2 3" id="KW-0505">Motor protein</keyword>
<dbReference type="SUPFAM" id="SSF52540">
    <property type="entry name" value="P-loop containing nucleoside triphosphate hydrolases"/>
    <property type="match status" value="1"/>
</dbReference>
<dbReference type="OrthoDB" id="3176171at2759"/>
<organism evidence="7 8">
    <name type="scientific">Carnegiea gigantea</name>
    <dbReference type="NCBI Taxonomy" id="171969"/>
    <lineage>
        <taxon>Eukaryota</taxon>
        <taxon>Viridiplantae</taxon>
        <taxon>Streptophyta</taxon>
        <taxon>Embryophyta</taxon>
        <taxon>Tracheophyta</taxon>
        <taxon>Spermatophyta</taxon>
        <taxon>Magnoliopsida</taxon>
        <taxon>eudicotyledons</taxon>
        <taxon>Gunneridae</taxon>
        <taxon>Pentapetalae</taxon>
        <taxon>Caryophyllales</taxon>
        <taxon>Cactineae</taxon>
        <taxon>Cactaceae</taxon>
        <taxon>Cactoideae</taxon>
        <taxon>Echinocereeae</taxon>
        <taxon>Carnegiea</taxon>
    </lineage>
</organism>
<dbReference type="PANTHER" id="PTHR47972">
    <property type="entry name" value="KINESIN-LIKE PROTEIN KLP-3"/>
    <property type="match status" value="1"/>
</dbReference>
<dbReference type="Gene3D" id="3.40.850.10">
    <property type="entry name" value="Kinesin motor domain"/>
    <property type="match status" value="1"/>
</dbReference>
<evidence type="ECO:0000313" key="8">
    <source>
        <dbReference type="Proteomes" id="UP001153076"/>
    </source>
</evidence>
<dbReference type="AlphaFoldDB" id="A0A9Q1K571"/>
<dbReference type="Gene3D" id="1.10.418.10">
    <property type="entry name" value="Calponin-like domain"/>
    <property type="match status" value="1"/>
</dbReference>
<feature type="compositionally biased region" description="Polar residues" evidence="4">
    <location>
        <begin position="964"/>
        <end position="983"/>
    </location>
</feature>
<dbReference type="GO" id="GO:0008017">
    <property type="term" value="F:microtubule binding"/>
    <property type="evidence" value="ECO:0007669"/>
    <property type="project" value="InterPro"/>
</dbReference>
<dbReference type="GO" id="GO:0005524">
    <property type="term" value="F:ATP binding"/>
    <property type="evidence" value="ECO:0007669"/>
    <property type="project" value="UniProtKB-UniRule"/>
</dbReference>
<evidence type="ECO:0000259" key="6">
    <source>
        <dbReference type="PROSITE" id="PS50067"/>
    </source>
</evidence>
<dbReference type="GO" id="GO:0003777">
    <property type="term" value="F:microtubule motor activity"/>
    <property type="evidence" value="ECO:0007669"/>
    <property type="project" value="InterPro"/>
</dbReference>
<proteinExistence type="inferred from homology"/>
<evidence type="ECO:0000256" key="1">
    <source>
        <dbReference type="ARBA" id="ARBA00010899"/>
    </source>
</evidence>
<evidence type="ECO:0000313" key="7">
    <source>
        <dbReference type="EMBL" id="KAJ8437059.1"/>
    </source>
</evidence>
<feature type="region of interest" description="Disordered" evidence="4">
    <location>
        <begin position="746"/>
        <end position="892"/>
    </location>
</feature>
<dbReference type="PANTHER" id="PTHR47972:SF4">
    <property type="entry name" value="KINESIN-LIKE PROTEIN KIN-14L"/>
    <property type="match status" value="1"/>
</dbReference>
<accession>A0A9Q1K571</accession>
<dbReference type="GO" id="GO:0015630">
    <property type="term" value="C:microtubule cytoskeleton"/>
    <property type="evidence" value="ECO:0007669"/>
    <property type="project" value="TreeGrafter"/>
</dbReference>
<feature type="binding site" evidence="3">
    <location>
        <begin position="488"/>
        <end position="495"/>
    </location>
    <ligand>
        <name>ATP</name>
        <dbReference type="ChEBI" id="CHEBI:30616"/>
    </ligand>
</feature>
<dbReference type="InterPro" id="IPR027640">
    <property type="entry name" value="Kinesin-like_fam"/>
</dbReference>
<keyword evidence="3" id="KW-0067">ATP-binding</keyword>
<dbReference type="SMART" id="SM00129">
    <property type="entry name" value="KISc"/>
    <property type="match status" value="1"/>
</dbReference>
<name>A0A9Q1K571_9CARY</name>
<dbReference type="PROSITE" id="PS50067">
    <property type="entry name" value="KINESIN_MOTOR_2"/>
    <property type="match status" value="1"/>
</dbReference>
<evidence type="ECO:0000256" key="4">
    <source>
        <dbReference type="SAM" id="MobiDB-lite"/>
    </source>
</evidence>
<dbReference type="EMBL" id="JAKOGI010000319">
    <property type="protein sequence ID" value="KAJ8437059.1"/>
    <property type="molecule type" value="Genomic_DNA"/>
</dbReference>
<comment type="similarity">
    <text evidence="1">Belongs to the TRAFAC class myosin-kinesin ATPase superfamily. Kinesin family. KIN-14 subfamily.</text>
</comment>
<dbReference type="Pfam" id="PF00307">
    <property type="entry name" value="CH"/>
    <property type="match status" value="1"/>
</dbReference>
<evidence type="ECO:0000256" key="2">
    <source>
        <dbReference type="ARBA" id="ARBA00023175"/>
    </source>
</evidence>